<organism evidence="2 3">
    <name type="scientific">Teretinema zuelzerae</name>
    <dbReference type="NCBI Taxonomy" id="156"/>
    <lineage>
        <taxon>Bacteria</taxon>
        <taxon>Pseudomonadati</taxon>
        <taxon>Spirochaetota</taxon>
        <taxon>Spirochaetia</taxon>
        <taxon>Spirochaetales</taxon>
        <taxon>Treponemataceae</taxon>
        <taxon>Teretinema</taxon>
    </lineage>
</organism>
<proteinExistence type="predicted"/>
<dbReference type="PANTHER" id="PTHR41786">
    <property type="entry name" value="MOTILITY ACCESSORY FACTOR MAF"/>
    <property type="match status" value="1"/>
</dbReference>
<dbReference type="InterPro" id="IPR002826">
    <property type="entry name" value="MptE-like"/>
</dbReference>
<sequence length="373" mass="41403">MHWFPALSPRFRLITLRSWKEFFPEASITALDGINGALARISSDYSVQAHFGRLWFRNALMNIAQMDSSNNSIPHIDAQKEAVIAAAGPGLEKWLPRLRENRDRYAIFATDTSWGSLDNAGIEPDYFISIDGQNVSLSHVMNSLPASTIVFVDLCANPGVLRETKKAGCRCFITGGGHPLIQSTDLRNSLPPIDTSSGTVALAARSIAYSLGFTSVVLAGADFCYPLGKAYARGTYLYDKFSAQATRLIPSESLWTGLLFRTEVASLNDSNLRTYRTAVLDSYEEAAKNPQKMHDWNKNSFIPFSKERFFSSLKQGISRLTVSSSHEDPYLRSLLPLIAWARSFGDTKITEKKAPDPIESSIILALDLIERYT</sequence>
<dbReference type="Pfam" id="PF01973">
    <property type="entry name" value="MptE-like"/>
    <property type="match status" value="1"/>
</dbReference>
<gene>
    <name evidence="2" type="ORF">K7J14_07840</name>
</gene>
<dbReference type="AlphaFoldDB" id="A0AAE3JL99"/>
<dbReference type="EMBL" id="JAINWA010000003">
    <property type="protein sequence ID" value="MCD1654614.1"/>
    <property type="molecule type" value="Genomic_DNA"/>
</dbReference>
<evidence type="ECO:0000259" key="1">
    <source>
        <dbReference type="Pfam" id="PF01973"/>
    </source>
</evidence>
<dbReference type="Proteomes" id="UP001198163">
    <property type="component" value="Unassembled WGS sequence"/>
</dbReference>
<reference evidence="2" key="1">
    <citation type="submission" date="2021-08" db="EMBL/GenBank/DDBJ databases">
        <title>Comparative analyses of Brucepasteria parasyntrophica and Teretinema zuelzerae.</title>
        <authorList>
            <person name="Song Y."/>
            <person name="Brune A."/>
        </authorList>
    </citation>
    <scope>NUCLEOTIDE SEQUENCE</scope>
    <source>
        <strain evidence="2">DSM 1903</strain>
    </source>
</reference>
<evidence type="ECO:0000313" key="3">
    <source>
        <dbReference type="Proteomes" id="UP001198163"/>
    </source>
</evidence>
<comment type="caution">
    <text evidence="2">The sequence shown here is derived from an EMBL/GenBank/DDBJ whole genome shotgun (WGS) entry which is preliminary data.</text>
</comment>
<accession>A0AAE3JL99</accession>
<dbReference type="RefSeq" id="WP_230755032.1">
    <property type="nucleotide sequence ID" value="NZ_JAINWA010000003.1"/>
</dbReference>
<protein>
    <submittedName>
        <fullName evidence="2">DUF115 domain-containing protein</fullName>
    </submittedName>
</protein>
<keyword evidence="3" id="KW-1185">Reference proteome</keyword>
<evidence type="ECO:0000313" key="2">
    <source>
        <dbReference type="EMBL" id="MCD1654614.1"/>
    </source>
</evidence>
<feature type="domain" description="6-hydroxymethylpterin diphosphokinase MptE-like" evidence="1">
    <location>
        <begin position="58"/>
        <end position="226"/>
    </location>
</feature>
<dbReference type="PANTHER" id="PTHR41786:SF1">
    <property type="entry name" value="6-HYDROXYMETHYLPTERIN DIPHOSPHOKINASE MPTE-LIKE DOMAIN-CONTAINING PROTEIN"/>
    <property type="match status" value="1"/>
</dbReference>
<name>A0AAE3JL99_9SPIR</name>